<evidence type="ECO:0000256" key="3">
    <source>
        <dbReference type="ARBA" id="ARBA00022452"/>
    </source>
</evidence>
<evidence type="ECO:0000256" key="2">
    <source>
        <dbReference type="ARBA" id="ARBA00022448"/>
    </source>
</evidence>
<dbReference type="Proteomes" id="UP001500298">
    <property type="component" value="Unassembled WGS sequence"/>
</dbReference>
<dbReference type="RefSeq" id="WP_345369669.1">
    <property type="nucleotide sequence ID" value="NZ_BAABJX010000017.1"/>
</dbReference>
<comment type="caution">
    <text evidence="9">The sequence shown here is derived from an EMBL/GenBank/DDBJ whole genome shotgun (WGS) entry which is preliminary data.</text>
</comment>
<dbReference type="NCBIfam" id="TIGR04057">
    <property type="entry name" value="SusC_RagA_signa"/>
    <property type="match status" value="1"/>
</dbReference>
<dbReference type="Gene3D" id="2.170.130.10">
    <property type="entry name" value="TonB-dependent receptor, plug domain"/>
    <property type="match status" value="1"/>
</dbReference>
<dbReference type="InterPro" id="IPR023997">
    <property type="entry name" value="TonB-dep_OMP_SusC/RagA_CS"/>
</dbReference>
<feature type="domain" description="TonB-dependent receptor plug" evidence="8">
    <location>
        <begin position="138"/>
        <end position="260"/>
    </location>
</feature>
<keyword evidence="3 7" id="KW-1134">Transmembrane beta strand</keyword>
<keyword evidence="10" id="KW-1185">Reference proteome</keyword>
<reference evidence="10" key="1">
    <citation type="journal article" date="2019" name="Int. J. Syst. Evol. Microbiol.">
        <title>The Global Catalogue of Microorganisms (GCM) 10K type strain sequencing project: providing services to taxonomists for standard genome sequencing and annotation.</title>
        <authorList>
            <consortium name="The Broad Institute Genomics Platform"/>
            <consortium name="The Broad Institute Genome Sequencing Center for Infectious Disease"/>
            <person name="Wu L."/>
            <person name="Ma J."/>
        </authorList>
    </citation>
    <scope>NUCLEOTIDE SEQUENCE [LARGE SCALE GENOMIC DNA]</scope>
    <source>
        <strain evidence="10">JCM 18326</strain>
    </source>
</reference>
<keyword evidence="4 7" id="KW-0812">Transmembrane</keyword>
<sequence>MKPHLFTGIVGLILLLLFPDIIHTTNAGEPLSEAKAYTKTYQQSISIQGVVTESSGAPLPGVTIRIKGGTSGTVSDVEGRFKLNISQLPQILLFSYIGYDSQEITVQNATTLKVVMREAVGEMDEVVVTAFGLEREKKALGYAVQEVKGDDLLQVRPTNIANSLSGRVAGVQIQGGGTGEGGSPRIVIRGMNSIAGSNDPLVVVDGIPVSGGSRSQASANGGIDYGSGLSDINPDDIKTISVLKGANAAALYGSRAANGVILITTKSGRSRKGIGVHYSLNSMYSSPMVMPAFQNEYGRMLRYQEANSQWVEPADFTSSWGASAMDGRSFVNWKGEETTYDVQENNVQDFFRTGSNNTHSLSLEGGNDKTQARFSFTHNTLKSMIPNSEIQKTNLGLSVNTALSDKLTAKAKVSYILQDAQNRPQLTDHPDNPMYGFLRMPRNIRLEDLQTYEDALGYPILWDGAGGPSQASRNQNPYWTINNNTNDDQRNRLIAMASLHYQATDWLQLMVRGGTDFSSSQKERIVAKWTAFEGGATRSKYYQTMGTGQESNIDFLVTAQKDLMLNGKSISLSGSAGGNLMKSMGRSMSHNGISFLLDDLYNISNTDVQTAGQGFSQKEIQSLYGMAQIGYENMVFLDLTARNDWSSTLPAHNRSYFYPSASLSAVWTDIFKVSSNIFSFAKTRFSWAQVGNDTSPYQMDYYYSIGPTIHGQSYGDKPWTRPNLDLKPEITTSLELGLDIRLFENRLGMDATLYKTGTVNQIISMPVTRTTGYSSIMTNAGLIENKGLEVQLTADILKKKHLEWTMGLNVARNISEVVRLDDLVPVYGLTSASTVKVQAIEGQPYGDIVGTRYARVEEGEFAGEIIVDSKGLPIVNPEPQVIGNFNPDLTGGWSNYLRYKNISLNVLLDFQMGGDIFSLTNVILSREGNAEWTVEGREEWAASEAARKEAGLTPAKWFPTGGITVGVQQEGVDENGTPIYKTNNRAVSPEDYWRSIAADDRIVAEEFLYDASFVKVREVRLTYSLPQRWLKASFLERADIALVGNNLFFLHKNTPGFDPQASYNGRGIEYSAIPTARQMGFNVNLAF</sequence>
<accession>A0ABP9D6R2</accession>
<evidence type="ECO:0000256" key="5">
    <source>
        <dbReference type="ARBA" id="ARBA00023136"/>
    </source>
</evidence>
<comment type="similarity">
    <text evidence="7">Belongs to the TonB-dependent receptor family.</text>
</comment>
<gene>
    <name evidence="9" type="ORF">GCM10023331_09670</name>
</gene>
<proteinExistence type="inferred from homology"/>
<protein>
    <submittedName>
        <fullName evidence="9">SusC/RagA family TonB-linked outer membrane protein</fullName>
    </submittedName>
</protein>
<keyword evidence="2 7" id="KW-0813">Transport</keyword>
<dbReference type="Gene3D" id="2.60.40.1120">
    <property type="entry name" value="Carboxypeptidase-like, regulatory domain"/>
    <property type="match status" value="1"/>
</dbReference>
<evidence type="ECO:0000313" key="10">
    <source>
        <dbReference type="Proteomes" id="UP001500298"/>
    </source>
</evidence>
<comment type="subcellular location">
    <subcellularLocation>
        <location evidence="1 7">Cell outer membrane</location>
        <topology evidence="1 7">Multi-pass membrane protein</topology>
    </subcellularLocation>
</comment>
<dbReference type="InterPro" id="IPR036942">
    <property type="entry name" value="Beta-barrel_TonB_sf"/>
</dbReference>
<evidence type="ECO:0000313" key="9">
    <source>
        <dbReference type="EMBL" id="GAA4826986.1"/>
    </source>
</evidence>
<evidence type="ECO:0000256" key="6">
    <source>
        <dbReference type="ARBA" id="ARBA00023237"/>
    </source>
</evidence>
<dbReference type="InterPro" id="IPR037066">
    <property type="entry name" value="Plug_dom_sf"/>
</dbReference>
<evidence type="ECO:0000256" key="4">
    <source>
        <dbReference type="ARBA" id="ARBA00022692"/>
    </source>
</evidence>
<name>A0ABP9D6R2_9BACT</name>
<keyword evidence="6 7" id="KW-0998">Cell outer membrane</keyword>
<dbReference type="SUPFAM" id="SSF49464">
    <property type="entry name" value="Carboxypeptidase regulatory domain-like"/>
    <property type="match status" value="1"/>
</dbReference>
<keyword evidence="5 7" id="KW-0472">Membrane</keyword>
<dbReference type="InterPro" id="IPR008969">
    <property type="entry name" value="CarboxyPept-like_regulatory"/>
</dbReference>
<organism evidence="9 10">
    <name type="scientific">Algivirga pacifica</name>
    <dbReference type="NCBI Taxonomy" id="1162670"/>
    <lineage>
        <taxon>Bacteria</taxon>
        <taxon>Pseudomonadati</taxon>
        <taxon>Bacteroidota</taxon>
        <taxon>Cytophagia</taxon>
        <taxon>Cytophagales</taxon>
        <taxon>Flammeovirgaceae</taxon>
        <taxon>Algivirga</taxon>
    </lineage>
</organism>
<dbReference type="SUPFAM" id="SSF56935">
    <property type="entry name" value="Porins"/>
    <property type="match status" value="1"/>
</dbReference>
<dbReference type="Gene3D" id="2.40.170.20">
    <property type="entry name" value="TonB-dependent receptor, beta-barrel domain"/>
    <property type="match status" value="1"/>
</dbReference>
<evidence type="ECO:0000256" key="7">
    <source>
        <dbReference type="PROSITE-ProRule" id="PRU01360"/>
    </source>
</evidence>
<dbReference type="Pfam" id="PF13715">
    <property type="entry name" value="CarbopepD_reg_2"/>
    <property type="match status" value="1"/>
</dbReference>
<dbReference type="InterPro" id="IPR039426">
    <property type="entry name" value="TonB-dep_rcpt-like"/>
</dbReference>
<dbReference type="EMBL" id="BAABJX010000017">
    <property type="protein sequence ID" value="GAA4826986.1"/>
    <property type="molecule type" value="Genomic_DNA"/>
</dbReference>
<evidence type="ECO:0000259" key="8">
    <source>
        <dbReference type="Pfam" id="PF07715"/>
    </source>
</evidence>
<dbReference type="InterPro" id="IPR023996">
    <property type="entry name" value="TonB-dep_OMP_SusC/RagA"/>
</dbReference>
<evidence type="ECO:0000256" key="1">
    <source>
        <dbReference type="ARBA" id="ARBA00004571"/>
    </source>
</evidence>
<dbReference type="Pfam" id="PF07715">
    <property type="entry name" value="Plug"/>
    <property type="match status" value="1"/>
</dbReference>
<dbReference type="InterPro" id="IPR012910">
    <property type="entry name" value="Plug_dom"/>
</dbReference>
<dbReference type="PROSITE" id="PS52016">
    <property type="entry name" value="TONB_DEPENDENT_REC_3"/>
    <property type="match status" value="1"/>
</dbReference>
<dbReference type="NCBIfam" id="TIGR04056">
    <property type="entry name" value="OMP_RagA_SusC"/>
    <property type="match status" value="1"/>
</dbReference>